<dbReference type="Proteomes" id="UP001162992">
    <property type="component" value="Chromosome 21"/>
</dbReference>
<reference evidence="2" key="1">
    <citation type="journal article" date="2024" name="Proc. Natl. Acad. Sci. U.S.A.">
        <title>Extraordinary preservation of gene collinearity over three hundred million years revealed in homosporous lycophytes.</title>
        <authorList>
            <person name="Li C."/>
            <person name="Wickell D."/>
            <person name="Kuo L.Y."/>
            <person name="Chen X."/>
            <person name="Nie B."/>
            <person name="Liao X."/>
            <person name="Peng D."/>
            <person name="Ji J."/>
            <person name="Jenkins J."/>
            <person name="Williams M."/>
            <person name="Shu S."/>
            <person name="Plott C."/>
            <person name="Barry K."/>
            <person name="Rajasekar S."/>
            <person name="Grimwood J."/>
            <person name="Han X."/>
            <person name="Sun S."/>
            <person name="Hou Z."/>
            <person name="He W."/>
            <person name="Dai G."/>
            <person name="Sun C."/>
            <person name="Schmutz J."/>
            <person name="Leebens-Mack J.H."/>
            <person name="Li F.W."/>
            <person name="Wang L."/>
        </authorList>
    </citation>
    <scope>NUCLEOTIDE SEQUENCE [LARGE SCALE GENOMIC DNA]</scope>
    <source>
        <strain evidence="2">cv. PW_Plant_1</strain>
    </source>
</reference>
<protein>
    <submittedName>
        <fullName evidence="1">Uncharacterized protein</fullName>
    </submittedName>
</protein>
<keyword evidence="2" id="KW-1185">Reference proteome</keyword>
<evidence type="ECO:0000313" key="2">
    <source>
        <dbReference type="Proteomes" id="UP001162992"/>
    </source>
</evidence>
<proteinExistence type="predicted"/>
<dbReference type="EMBL" id="CM055112">
    <property type="protein sequence ID" value="KAJ7518299.1"/>
    <property type="molecule type" value="Genomic_DNA"/>
</dbReference>
<comment type="caution">
    <text evidence="1">The sequence shown here is derived from an EMBL/GenBank/DDBJ whole genome shotgun (WGS) entry which is preliminary data.</text>
</comment>
<sequence>MIVLGQKARVLVTSDSRGTVPPSITLIYSVCVRVSTVNESDRHAHTLTQTRAQQLSNPVTVHQGIKHVMSNMAIVAMVPWLQKKRGQPRMRILTTLLLLSSFKNSGYFIHDSHLHPEGLT</sequence>
<organism evidence="1 2">
    <name type="scientific">Diphasiastrum complanatum</name>
    <name type="common">Issler's clubmoss</name>
    <name type="synonym">Lycopodium complanatum</name>
    <dbReference type="NCBI Taxonomy" id="34168"/>
    <lineage>
        <taxon>Eukaryota</taxon>
        <taxon>Viridiplantae</taxon>
        <taxon>Streptophyta</taxon>
        <taxon>Embryophyta</taxon>
        <taxon>Tracheophyta</taxon>
        <taxon>Lycopodiopsida</taxon>
        <taxon>Lycopodiales</taxon>
        <taxon>Lycopodiaceae</taxon>
        <taxon>Lycopodioideae</taxon>
        <taxon>Diphasiastrum</taxon>
    </lineage>
</organism>
<gene>
    <name evidence="1" type="ORF">O6H91_21G062800</name>
</gene>
<name>A0ACC2AL52_DIPCM</name>
<accession>A0ACC2AL52</accession>
<evidence type="ECO:0000313" key="1">
    <source>
        <dbReference type="EMBL" id="KAJ7518299.1"/>
    </source>
</evidence>